<dbReference type="STRING" id="2316362.A0A4Q2CZP1"/>
<proteinExistence type="predicted"/>
<dbReference type="EMBL" id="SDEE01001297">
    <property type="protein sequence ID" value="RXW12307.1"/>
    <property type="molecule type" value="Genomic_DNA"/>
</dbReference>
<dbReference type="Proteomes" id="UP000290288">
    <property type="component" value="Unassembled WGS sequence"/>
</dbReference>
<dbReference type="OrthoDB" id="3046222at2759"/>
<gene>
    <name evidence="1" type="ORF">EST38_g13547</name>
</gene>
<organism evidence="1 2">
    <name type="scientific">Candolleomyces aberdarensis</name>
    <dbReference type="NCBI Taxonomy" id="2316362"/>
    <lineage>
        <taxon>Eukaryota</taxon>
        <taxon>Fungi</taxon>
        <taxon>Dikarya</taxon>
        <taxon>Basidiomycota</taxon>
        <taxon>Agaricomycotina</taxon>
        <taxon>Agaricomycetes</taxon>
        <taxon>Agaricomycetidae</taxon>
        <taxon>Agaricales</taxon>
        <taxon>Agaricineae</taxon>
        <taxon>Psathyrellaceae</taxon>
        <taxon>Candolleomyces</taxon>
    </lineage>
</organism>
<evidence type="ECO:0000313" key="1">
    <source>
        <dbReference type="EMBL" id="RXW12307.1"/>
    </source>
</evidence>
<dbReference type="AlphaFoldDB" id="A0A4Q2CZP1"/>
<name>A0A4Q2CZP1_9AGAR</name>
<comment type="caution">
    <text evidence="1">The sequence shown here is derived from an EMBL/GenBank/DDBJ whole genome shotgun (WGS) entry which is preliminary data.</text>
</comment>
<accession>A0A4Q2CZP1</accession>
<keyword evidence="2" id="KW-1185">Reference proteome</keyword>
<sequence>MSKMDKARYEVGKARRELGLDGSSRSNSVMGGLAMVKQFAKADGLMWLKEYGLNTLDFSQAQRNAHAEEYACAVSQMISGFSQLAPAAQEAQMASLRVEAMDAELGCHFHFWHQGKHIKQNPAIVHPERKQNFERILRKMMSRTTTEIEFNQQVALFKQEFPDVFNWLSWWLRPTIMNMIFPAMSTVNPAVCAQAPWTTNAAEASHSHIHHALGSHNDLLEGIKKTYLYVKDMEREYDAILTGHFTPSGPWDKRRPKRVIFFENDGCGPDTTTALWALEPAKAGIDKFHNLPLFLVGYKWESPNSCFFDNGLELFFRSYCLWPEEARAKLWDLLPNDSFLAGLLSHCERRLKLVAETKKKSTAAQKSLTLALSTQQTVTRHKIFGKWLPELDRSAHQSALTWLQPALEDGRTCSDAQGFFGLCYSATFKCPSGHEVRRPLGSRVSAVQSLRHDFVDFLFNKAGGPISLSEYFKNDVLFRPNMEINDTLTMKQFCKHPKCRYMAGAVDITTLWPQHFTIESDMRKSSSDAPVQLQFSLEFEVIGSENVEVKYTLVGRVLHRSDHFIAQILLGDTWYQYDDNKSGHGLQKIKKDPLKQHDSNGGLHDKDFCGIQQL</sequence>
<protein>
    <submittedName>
        <fullName evidence="1">Uncharacterized protein</fullName>
    </submittedName>
</protein>
<reference evidence="1 2" key="1">
    <citation type="submission" date="2019-01" db="EMBL/GenBank/DDBJ databases">
        <title>Draft genome sequence of Psathyrella aberdarensis IHI B618.</title>
        <authorList>
            <person name="Buettner E."/>
            <person name="Kellner H."/>
        </authorList>
    </citation>
    <scope>NUCLEOTIDE SEQUENCE [LARGE SCALE GENOMIC DNA]</scope>
    <source>
        <strain evidence="1 2">IHI B618</strain>
    </source>
</reference>
<evidence type="ECO:0000313" key="2">
    <source>
        <dbReference type="Proteomes" id="UP000290288"/>
    </source>
</evidence>